<protein>
    <submittedName>
        <fullName evidence="2">Uncharacterized protein</fullName>
    </submittedName>
</protein>
<evidence type="ECO:0000256" key="1">
    <source>
        <dbReference type="SAM" id="MobiDB-lite"/>
    </source>
</evidence>
<feature type="region of interest" description="Disordered" evidence="1">
    <location>
        <begin position="39"/>
        <end position="59"/>
    </location>
</feature>
<organism evidence="2 3">
    <name type="scientific">Microcoleus asticus IPMA8</name>
    <dbReference type="NCBI Taxonomy" id="2563858"/>
    <lineage>
        <taxon>Bacteria</taxon>
        <taxon>Bacillati</taxon>
        <taxon>Cyanobacteriota</taxon>
        <taxon>Cyanophyceae</taxon>
        <taxon>Oscillatoriophycideae</taxon>
        <taxon>Oscillatoriales</taxon>
        <taxon>Microcoleaceae</taxon>
        <taxon>Microcoleus</taxon>
        <taxon>Microcoleus asticus</taxon>
    </lineage>
</organism>
<comment type="caution">
    <text evidence="2">The sequence shown here is derived from an EMBL/GenBank/DDBJ whole genome shotgun (WGS) entry which is preliminary data.</text>
</comment>
<dbReference type="RefSeq" id="WP_172187054.1">
    <property type="nucleotide sequence ID" value="NZ_CAWPPK010000235.1"/>
</dbReference>
<dbReference type="EMBL" id="SRRZ01000031">
    <property type="protein sequence ID" value="NQE34445.1"/>
    <property type="molecule type" value="Genomic_DNA"/>
</dbReference>
<evidence type="ECO:0000313" key="3">
    <source>
        <dbReference type="Proteomes" id="UP000702425"/>
    </source>
</evidence>
<accession>A0ABX2CYC6</accession>
<proteinExistence type="predicted"/>
<gene>
    <name evidence="2" type="ORF">E5S67_02171</name>
</gene>
<dbReference type="Proteomes" id="UP000702425">
    <property type="component" value="Unassembled WGS sequence"/>
</dbReference>
<sequence length="59" mass="6710">MKQLPDETQLLEILEIVKAAEAKASEMYEFSKTMAHNTQITATKREEAEQLDGQPFPDN</sequence>
<evidence type="ECO:0000313" key="2">
    <source>
        <dbReference type="EMBL" id="NQE34445.1"/>
    </source>
</evidence>
<name>A0ABX2CYC6_9CYAN</name>
<keyword evidence="3" id="KW-1185">Reference proteome</keyword>
<reference evidence="2 3" key="1">
    <citation type="journal article" date="2020" name="Sci. Rep.">
        <title>A novel cyanobacterial geosmin producer, revising GeoA distribution and dispersion patterns in Bacteria.</title>
        <authorList>
            <person name="Churro C."/>
            <person name="Semedo-Aguiar A.P."/>
            <person name="Silva A.D."/>
            <person name="Pereira-Leal J.B."/>
            <person name="Leite R.B."/>
        </authorList>
    </citation>
    <scope>NUCLEOTIDE SEQUENCE [LARGE SCALE GENOMIC DNA]</scope>
    <source>
        <strain evidence="2 3">IPMA8</strain>
    </source>
</reference>